<comment type="catalytic activity">
    <reaction evidence="1 7">
        <text>(2R)-2-phosphoglycerate = (2R)-3-phosphoglycerate</text>
        <dbReference type="Rhea" id="RHEA:15901"/>
        <dbReference type="ChEBI" id="CHEBI:58272"/>
        <dbReference type="ChEBI" id="CHEBI:58289"/>
        <dbReference type="EC" id="5.4.2.12"/>
    </reaction>
</comment>
<feature type="domain" description="Metalloenzyme" evidence="8">
    <location>
        <begin position="7"/>
        <end position="399"/>
    </location>
</feature>
<sequence>METGEAMKYAVLIGDGMADYPIEELGGRTILQAARTPAMDSIAARGKAGLAKTVPEGFPPGSDVANMSIFGYDPAIYYSGRAPLEAASMGVHLAADDVAFRCNLVTIENGKIKDYSAGHISSDEAEILIDTLDFELRTEKVRFYPGISYRHLIVAGNDLGAETECTPPHDITGEKKDDYLPGGKDGEFFSDLIEASTVVLELHPVNLKRVQEGKNPANSIWVWGQGYAPKFRTFQELYGKSGAIISAVDLLKGIGIYAGLDVIEVPGATGYLDTNYEGKASAAIEALKTRDFVFVHVEAPDEAGHEGSLVKKMKAVEDFDSRIVAPILKHVEASDEPFTILVLPDHPTPISVKTHTRDPIPFAIYRTDGTGPDAVETFDEDSVKNGSMDLVKASDLIGMLVKD</sequence>
<dbReference type="AlphaFoldDB" id="A0A0E3PJ94"/>
<dbReference type="PANTHER" id="PTHR31209:SF4">
    <property type="entry name" value="2,3-BISPHOSPHOGLYCERATE-INDEPENDENT PHOSPHOGLYCERATE MUTASE"/>
    <property type="match status" value="1"/>
</dbReference>
<dbReference type="Gene3D" id="3.40.720.10">
    <property type="entry name" value="Alkaline Phosphatase, subunit A"/>
    <property type="match status" value="1"/>
</dbReference>
<dbReference type="Pfam" id="PF01676">
    <property type="entry name" value="Metalloenzyme"/>
    <property type="match status" value="1"/>
</dbReference>
<dbReference type="Pfam" id="PF10143">
    <property type="entry name" value="PhosphMutase"/>
    <property type="match status" value="1"/>
</dbReference>
<dbReference type="PIRSF" id="PIRSF006392">
    <property type="entry name" value="IPGAM_arch"/>
    <property type="match status" value="1"/>
</dbReference>
<dbReference type="SUPFAM" id="SSF53649">
    <property type="entry name" value="Alkaline phosphatase-like"/>
    <property type="match status" value="1"/>
</dbReference>
<dbReference type="InterPro" id="IPR006124">
    <property type="entry name" value="Metalloenzyme"/>
</dbReference>
<dbReference type="PANTHER" id="PTHR31209">
    <property type="entry name" value="COFACTOR-INDEPENDENT PHOSPHOGLYCERATE MUTASE"/>
    <property type="match status" value="1"/>
</dbReference>
<dbReference type="GO" id="GO:0006096">
    <property type="term" value="P:glycolytic process"/>
    <property type="evidence" value="ECO:0007669"/>
    <property type="project" value="UniProtKB-UniRule"/>
</dbReference>
<dbReference type="UniPathway" id="UPA00109">
    <property type="reaction ID" value="UER00186"/>
</dbReference>
<evidence type="ECO:0000256" key="5">
    <source>
        <dbReference type="ARBA" id="ARBA00023152"/>
    </source>
</evidence>
<comment type="function">
    <text evidence="2 7">Catalyzes the interconversion of 2-phosphoglycerate and 3-phosphoglycerate.</text>
</comment>
<comment type="pathway">
    <text evidence="3 7">Carbohydrate degradation; glycolysis; pyruvate from D-glyceraldehyde 3-phosphate: step 3/5.</text>
</comment>
<reference evidence="9 10" key="1">
    <citation type="submission" date="2014-07" db="EMBL/GenBank/DDBJ databases">
        <title>Methanogenic archaea and the global carbon cycle.</title>
        <authorList>
            <person name="Henriksen J.R."/>
            <person name="Luke J."/>
            <person name="Reinhart S."/>
            <person name="Benedict M.N."/>
            <person name="Youngblut N.D."/>
            <person name="Metcalf M.E."/>
            <person name="Whitaker R.J."/>
            <person name="Metcalf W.W."/>
        </authorList>
    </citation>
    <scope>NUCLEOTIDE SEQUENCE [LARGE SCALE GENOMIC DNA]</scope>
    <source>
        <strain evidence="9 10">C2J</strain>
    </source>
</reference>
<dbReference type="Proteomes" id="UP000033123">
    <property type="component" value="Chromosome"/>
</dbReference>
<dbReference type="PATRIC" id="fig|1434118.4.peg.146"/>
<dbReference type="InterPro" id="IPR004456">
    <property type="entry name" value="Pglycerate_mutase_ApgM"/>
</dbReference>
<dbReference type="NCBIfam" id="TIGR00306">
    <property type="entry name" value="apgM"/>
    <property type="match status" value="1"/>
</dbReference>
<dbReference type="EC" id="5.4.2.12" evidence="7"/>
<evidence type="ECO:0000256" key="3">
    <source>
        <dbReference type="ARBA" id="ARBA00004798"/>
    </source>
</evidence>
<dbReference type="NCBIfam" id="TIGR02535">
    <property type="entry name" value="hyp_Hser_kinase"/>
    <property type="match status" value="1"/>
</dbReference>
<gene>
    <name evidence="7" type="primary">apgM</name>
    <name evidence="9" type="ORF">MSSAC_0110</name>
</gene>
<dbReference type="NCBIfam" id="NF003242">
    <property type="entry name" value="PRK04200.1"/>
    <property type="match status" value="1"/>
</dbReference>
<dbReference type="KEGG" id="msj:MSSAC_0110"/>
<keyword evidence="6 7" id="KW-0413">Isomerase</keyword>
<evidence type="ECO:0000313" key="10">
    <source>
        <dbReference type="Proteomes" id="UP000033123"/>
    </source>
</evidence>
<dbReference type="InterPro" id="IPR017850">
    <property type="entry name" value="Alkaline_phosphatase_core_sf"/>
</dbReference>
<dbReference type="InterPro" id="IPR042253">
    <property type="entry name" value="Pglycerate_mutase_ApgM_sf"/>
</dbReference>
<evidence type="ECO:0000259" key="8">
    <source>
        <dbReference type="Pfam" id="PF01676"/>
    </source>
</evidence>
<keyword evidence="9" id="KW-0808">Transferase</keyword>
<comment type="similarity">
    <text evidence="4 7">Belongs to the BPG-independent phosphoglycerate mutase family. A-PGAM subfamily.</text>
</comment>
<dbReference type="Gene3D" id="3.30.70.2130">
    <property type="entry name" value="Metalloenzyme domain"/>
    <property type="match status" value="1"/>
</dbReference>
<dbReference type="CDD" id="cd16011">
    <property type="entry name" value="iPGM_like"/>
    <property type="match status" value="1"/>
</dbReference>
<proteinExistence type="inferred from homology"/>
<evidence type="ECO:0000313" key="9">
    <source>
        <dbReference type="EMBL" id="AKB34700.1"/>
    </source>
</evidence>
<keyword evidence="5 7" id="KW-0324">Glycolysis</keyword>
<evidence type="ECO:0000256" key="2">
    <source>
        <dbReference type="ARBA" id="ARBA00002315"/>
    </source>
</evidence>
<dbReference type="EMBL" id="CP009508">
    <property type="protein sequence ID" value="AKB34700.1"/>
    <property type="molecule type" value="Genomic_DNA"/>
</dbReference>
<dbReference type="GO" id="GO:0016740">
    <property type="term" value="F:transferase activity"/>
    <property type="evidence" value="ECO:0007669"/>
    <property type="project" value="UniProtKB-KW"/>
</dbReference>
<dbReference type="GO" id="GO:0004619">
    <property type="term" value="F:phosphoglycerate mutase activity"/>
    <property type="evidence" value="ECO:0007669"/>
    <property type="project" value="UniProtKB-UniRule"/>
</dbReference>
<evidence type="ECO:0000256" key="1">
    <source>
        <dbReference type="ARBA" id="ARBA00000370"/>
    </source>
</evidence>
<dbReference type="HOGENOM" id="CLU_034906_2_0_2"/>
<name>A0A0E3PJ94_9EURY</name>
<protein>
    <recommendedName>
        <fullName evidence="7">2,3-bisphosphoglycerate-independent phosphoglycerate mutase</fullName>
        <shortName evidence="7">BPG-independent PGAM</shortName>
        <shortName evidence="7">Phosphoglyceromutase</shortName>
        <shortName evidence="7">aPGAM</shortName>
        <ecNumber evidence="7">5.4.2.12</ecNumber>
    </recommendedName>
</protein>
<organism evidence="9 10">
    <name type="scientific">Methanosarcina siciliae C2J</name>
    <dbReference type="NCBI Taxonomy" id="1434118"/>
    <lineage>
        <taxon>Archaea</taxon>
        <taxon>Methanobacteriati</taxon>
        <taxon>Methanobacteriota</taxon>
        <taxon>Stenosarchaea group</taxon>
        <taxon>Methanomicrobia</taxon>
        <taxon>Methanosarcinales</taxon>
        <taxon>Methanosarcinaceae</taxon>
        <taxon>Methanosarcina</taxon>
    </lineage>
</organism>
<dbReference type="HAMAP" id="MF_01402_A">
    <property type="entry name" value="ApgM_A"/>
    <property type="match status" value="1"/>
</dbReference>
<accession>A0A0E3PJ94</accession>
<dbReference type="STRING" id="1434118.MSSAC_0110"/>
<dbReference type="GO" id="GO:0046872">
    <property type="term" value="F:metal ion binding"/>
    <property type="evidence" value="ECO:0007669"/>
    <property type="project" value="InterPro"/>
</dbReference>
<evidence type="ECO:0000256" key="4">
    <source>
        <dbReference type="ARBA" id="ARBA00005524"/>
    </source>
</evidence>
<evidence type="ECO:0000256" key="7">
    <source>
        <dbReference type="HAMAP-Rule" id="MF_01402"/>
    </source>
</evidence>
<evidence type="ECO:0000256" key="6">
    <source>
        <dbReference type="ARBA" id="ARBA00023235"/>
    </source>
</evidence>
<dbReference type="InterPro" id="IPR023665">
    <property type="entry name" value="ApgAM_prokaryotes"/>
</dbReference>